<keyword evidence="2" id="KW-1185">Reference proteome</keyword>
<sequence length="80" mass="9063">MVNLEAKTHETRSRGFCPNPCKFYLSQQAGKDQSLPGEVYYIQPLKKKDEGWRREQVGAKRRNAVSSCSGKDNELNDGCL</sequence>
<accession>A0ABD0LIV9</accession>
<evidence type="ECO:0000313" key="1">
    <source>
        <dbReference type="EMBL" id="KAK7499454.1"/>
    </source>
</evidence>
<dbReference type="Proteomes" id="UP001519460">
    <property type="component" value="Unassembled WGS sequence"/>
</dbReference>
<dbReference type="EMBL" id="JACVVK020000044">
    <property type="protein sequence ID" value="KAK7499454.1"/>
    <property type="molecule type" value="Genomic_DNA"/>
</dbReference>
<gene>
    <name evidence="1" type="ORF">BaRGS_00009429</name>
</gene>
<name>A0ABD0LIV9_9CAEN</name>
<protein>
    <submittedName>
        <fullName evidence="1">Uncharacterized protein</fullName>
    </submittedName>
</protein>
<reference evidence="1 2" key="1">
    <citation type="journal article" date="2023" name="Sci. Data">
        <title>Genome assembly of the Korean intertidal mud-creeper Batillaria attramentaria.</title>
        <authorList>
            <person name="Patra A.K."/>
            <person name="Ho P.T."/>
            <person name="Jun S."/>
            <person name="Lee S.J."/>
            <person name="Kim Y."/>
            <person name="Won Y.J."/>
        </authorList>
    </citation>
    <scope>NUCLEOTIDE SEQUENCE [LARGE SCALE GENOMIC DNA]</scope>
    <source>
        <strain evidence="1">Wonlab-2016</strain>
    </source>
</reference>
<dbReference type="AlphaFoldDB" id="A0ABD0LIV9"/>
<evidence type="ECO:0000313" key="2">
    <source>
        <dbReference type="Proteomes" id="UP001519460"/>
    </source>
</evidence>
<proteinExistence type="predicted"/>
<organism evidence="1 2">
    <name type="scientific">Batillaria attramentaria</name>
    <dbReference type="NCBI Taxonomy" id="370345"/>
    <lineage>
        <taxon>Eukaryota</taxon>
        <taxon>Metazoa</taxon>
        <taxon>Spiralia</taxon>
        <taxon>Lophotrochozoa</taxon>
        <taxon>Mollusca</taxon>
        <taxon>Gastropoda</taxon>
        <taxon>Caenogastropoda</taxon>
        <taxon>Sorbeoconcha</taxon>
        <taxon>Cerithioidea</taxon>
        <taxon>Batillariidae</taxon>
        <taxon>Batillaria</taxon>
    </lineage>
</organism>
<comment type="caution">
    <text evidence="1">The sequence shown here is derived from an EMBL/GenBank/DDBJ whole genome shotgun (WGS) entry which is preliminary data.</text>
</comment>